<dbReference type="Proteomes" id="UP000295818">
    <property type="component" value="Unassembled WGS sequence"/>
</dbReference>
<keyword evidence="2" id="KW-1133">Transmembrane helix</keyword>
<comment type="caution">
    <text evidence="3">The sequence shown here is derived from an EMBL/GenBank/DDBJ whole genome shotgun (WGS) entry which is preliminary data.</text>
</comment>
<evidence type="ECO:0000313" key="3">
    <source>
        <dbReference type="EMBL" id="TCO27884.1"/>
    </source>
</evidence>
<feature type="transmembrane region" description="Helical" evidence="2">
    <location>
        <begin position="140"/>
        <end position="161"/>
    </location>
</feature>
<dbReference type="RefSeq" id="WP_132191667.1">
    <property type="nucleotide sequence ID" value="NZ_SLWM01000003.1"/>
</dbReference>
<feature type="region of interest" description="Disordered" evidence="1">
    <location>
        <begin position="230"/>
        <end position="249"/>
    </location>
</feature>
<gene>
    <name evidence="3" type="ORF">EV644_103588</name>
</gene>
<keyword evidence="2" id="KW-0472">Membrane</keyword>
<sequence length="249" mass="25436">MNKHHQMPDRGLLRVGAASAILGVVAAVVQSAVDPSYPDDPSEAILRASQSHFLTFSRVLDMTAFLLLLVGVSVITRVFSAGRGSAWARVARTLFVVSAAAGATATMVVGSLPEIARSWAEANPALKPGYVAVYDALDDVTGGVFAVSWAALGLFGIVYAVALSKSDLFSKTLAGISAASGVALVSAIVVGIGFQVPVAFVLLALGLVLSYVVIVASSLKLLRMSGAPKVDASHTSNASSSPAQVAPSV</sequence>
<evidence type="ECO:0000256" key="2">
    <source>
        <dbReference type="SAM" id="Phobius"/>
    </source>
</evidence>
<feature type="transmembrane region" description="Helical" evidence="2">
    <location>
        <begin position="173"/>
        <end position="194"/>
    </location>
</feature>
<evidence type="ECO:0000313" key="4">
    <source>
        <dbReference type="Proteomes" id="UP000295818"/>
    </source>
</evidence>
<proteinExistence type="predicted"/>
<protein>
    <recommendedName>
        <fullName evidence="5">DUF4386 family protein</fullName>
    </recommendedName>
</protein>
<feature type="transmembrane region" description="Helical" evidence="2">
    <location>
        <begin position="91"/>
        <end position="112"/>
    </location>
</feature>
<feature type="transmembrane region" description="Helical" evidence="2">
    <location>
        <begin position="200"/>
        <end position="219"/>
    </location>
</feature>
<accession>A0ABY2BR32</accession>
<dbReference type="EMBL" id="SLWM01000003">
    <property type="protein sequence ID" value="TCO27884.1"/>
    <property type="molecule type" value="Genomic_DNA"/>
</dbReference>
<reference evidence="3 4" key="1">
    <citation type="journal article" date="2015" name="Stand. Genomic Sci.">
        <title>Genomic Encyclopedia of Bacterial and Archaeal Type Strains, Phase III: the genomes of soil and plant-associated and newly described type strains.</title>
        <authorList>
            <person name="Whitman W.B."/>
            <person name="Woyke T."/>
            <person name="Klenk H.P."/>
            <person name="Zhou Y."/>
            <person name="Lilburn T.G."/>
            <person name="Beck B.J."/>
            <person name="De Vos P."/>
            <person name="Vandamme P."/>
            <person name="Eisen J.A."/>
            <person name="Garrity G."/>
            <person name="Hugenholtz P."/>
            <person name="Kyrpides N.C."/>
        </authorList>
    </citation>
    <scope>NUCLEOTIDE SEQUENCE [LARGE SCALE GENOMIC DNA]</scope>
    <source>
        <strain evidence="3 4">VKM Ac-2538</strain>
    </source>
</reference>
<feature type="compositionally biased region" description="Low complexity" evidence="1">
    <location>
        <begin position="236"/>
        <end position="249"/>
    </location>
</feature>
<keyword evidence="2" id="KW-0812">Transmembrane</keyword>
<feature type="transmembrane region" description="Helical" evidence="2">
    <location>
        <begin position="53"/>
        <end position="79"/>
    </location>
</feature>
<evidence type="ECO:0000256" key="1">
    <source>
        <dbReference type="SAM" id="MobiDB-lite"/>
    </source>
</evidence>
<evidence type="ECO:0008006" key="5">
    <source>
        <dbReference type="Google" id="ProtNLM"/>
    </source>
</evidence>
<organism evidence="3 4">
    <name type="scientific">Kribbella orskensis</name>
    <dbReference type="NCBI Taxonomy" id="2512216"/>
    <lineage>
        <taxon>Bacteria</taxon>
        <taxon>Bacillati</taxon>
        <taxon>Actinomycetota</taxon>
        <taxon>Actinomycetes</taxon>
        <taxon>Propionibacteriales</taxon>
        <taxon>Kribbellaceae</taxon>
        <taxon>Kribbella</taxon>
    </lineage>
</organism>
<keyword evidence="4" id="KW-1185">Reference proteome</keyword>
<feature type="transmembrane region" description="Helical" evidence="2">
    <location>
        <begin position="12"/>
        <end position="33"/>
    </location>
</feature>
<name>A0ABY2BR32_9ACTN</name>